<sequence>MERQLLCTILFCQLIFLSEPSPSSEIPCVLTDGVYDCSGQSLQSVPDQLPSSLQILDFSFNFLPSIYNSTFARLKSLVHLDLTRCRINWIYEDVLQNQKNLETLILTGNQIVFLAMNSFNGPLALKHLVLGQTSVKDLKRLKSNDLNSLETLDLSDNSISTLDNLNNFIWYKMKTLNFQMNDIHNISATEVSALKYSRGLDLSFKGNRIVHIEPRAFESYDFNSLDFSRCFDGETISTILSGLSGVRTNILKLAVYEDSAKTSITSDSLQGLCSITVTELDFQMLHFPDLSSATFACLTGLRKLNLRRAHLELLPSAITNMGNLTHLFLDENDFRNVCDVNAHNFPSLTHLSMKGSRHELLFQDSCLRNLSELKFLDLSHGRLDVGSYCCEKQLDGLANLLYLNLSYNMAISWSSVPFRTTPQLKLLDCSQLKFSYDLSNQGPFSNLPHLQALNLSKSNLNLSDPRLLEGLQGLRHLTLTGNVFNRGVISDAEMFKHVPLLETLIISKCGITAIGDDVFHNLTRLIYADLSDNHLGTVSTSAFYSLRSIQLNFARNKITIVDVERVAGLEGTSKIDFSYNPLVCNCSNIKFIDWVSDNSDKMMHLEQTVCGDPLRGMKVLDVHLYCAGSESFSKAVLSFTDAIFDTSLRTVLVKVALVAEGHQGA</sequence>
<dbReference type="OrthoDB" id="676979at2759"/>
<accession>A0A8T2PQL4</accession>
<dbReference type="AlphaFoldDB" id="A0A8T2PQL4"/>
<dbReference type="EMBL" id="JAFBMS010000003">
    <property type="protein sequence ID" value="KAG9353636.1"/>
    <property type="molecule type" value="Genomic_DNA"/>
</dbReference>
<dbReference type="GO" id="GO:0005615">
    <property type="term" value="C:extracellular space"/>
    <property type="evidence" value="ECO:0007669"/>
    <property type="project" value="TreeGrafter"/>
</dbReference>
<feature type="chain" id="PRO_5035784196" evidence="4">
    <location>
        <begin position="21"/>
        <end position="665"/>
    </location>
</feature>
<feature type="non-terminal residue" evidence="5">
    <location>
        <position position="1"/>
    </location>
</feature>
<proteinExistence type="predicted"/>
<dbReference type="Proteomes" id="UP000824540">
    <property type="component" value="Unassembled WGS sequence"/>
</dbReference>
<keyword evidence="6" id="KW-1185">Reference proteome</keyword>
<dbReference type="Pfam" id="PF13855">
    <property type="entry name" value="LRR_8"/>
    <property type="match status" value="3"/>
</dbReference>
<keyword evidence="3" id="KW-0677">Repeat</keyword>
<evidence type="ECO:0000313" key="5">
    <source>
        <dbReference type="EMBL" id="KAG9353636.1"/>
    </source>
</evidence>
<protein>
    <submittedName>
        <fullName evidence="5">Uncharacterized protein</fullName>
    </submittedName>
</protein>
<dbReference type="InterPro" id="IPR001611">
    <property type="entry name" value="Leu-rich_rpt"/>
</dbReference>
<dbReference type="PANTHER" id="PTHR24373:SF370">
    <property type="entry name" value="FISH-LIPS, ISOFORM E"/>
    <property type="match status" value="1"/>
</dbReference>
<dbReference type="PROSITE" id="PS51450">
    <property type="entry name" value="LRR"/>
    <property type="match status" value="1"/>
</dbReference>
<comment type="caution">
    <text evidence="5">The sequence shown here is derived from an EMBL/GenBank/DDBJ whole genome shotgun (WGS) entry which is preliminary data.</text>
</comment>
<evidence type="ECO:0000256" key="3">
    <source>
        <dbReference type="ARBA" id="ARBA00022737"/>
    </source>
</evidence>
<dbReference type="SMART" id="SM00365">
    <property type="entry name" value="LRR_SD22"/>
    <property type="match status" value="4"/>
</dbReference>
<dbReference type="SMART" id="SM00369">
    <property type="entry name" value="LRR_TYP"/>
    <property type="match status" value="9"/>
</dbReference>
<dbReference type="GO" id="GO:0031012">
    <property type="term" value="C:extracellular matrix"/>
    <property type="evidence" value="ECO:0007669"/>
    <property type="project" value="TreeGrafter"/>
</dbReference>
<evidence type="ECO:0000256" key="1">
    <source>
        <dbReference type="ARBA" id="ARBA00022614"/>
    </source>
</evidence>
<gene>
    <name evidence="5" type="ORF">JZ751_011757</name>
</gene>
<organism evidence="5 6">
    <name type="scientific">Albula glossodonta</name>
    <name type="common">roundjaw bonefish</name>
    <dbReference type="NCBI Taxonomy" id="121402"/>
    <lineage>
        <taxon>Eukaryota</taxon>
        <taxon>Metazoa</taxon>
        <taxon>Chordata</taxon>
        <taxon>Craniata</taxon>
        <taxon>Vertebrata</taxon>
        <taxon>Euteleostomi</taxon>
        <taxon>Actinopterygii</taxon>
        <taxon>Neopterygii</taxon>
        <taxon>Teleostei</taxon>
        <taxon>Albuliformes</taxon>
        <taxon>Albulidae</taxon>
        <taxon>Albula</taxon>
    </lineage>
</organism>
<keyword evidence="1" id="KW-0433">Leucine-rich repeat</keyword>
<dbReference type="SUPFAM" id="SSF52058">
    <property type="entry name" value="L domain-like"/>
    <property type="match status" value="2"/>
</dbReference>
<keyword evidence="2 4" id="KW-0732">Signal</keyword>
<evidence type="ECO:0000256" key="2">
    <source>
        <dbReference type="ARBA" id="ARBA00022729"/>
    </source>
</evidence>
<name>A0A8T2PQL4_9TELE</name>
<evidence type="ECO:0000256" key="4">
    <source>
        <dbReference type="SAM" id="SignalP"/>
    </source>
</evidence>
<dbReference type="InterPro" id="IPR003591">
    <property type="entry name" value="Leu-rich_rpt_typical-subtyp"/>
</dbReference>
<dbReference type="PANTHER" id="PTHR24373">
    <property type="entry name" value="SLIT RELATED LEUCINE-RICH REPEAT NEURONAL PROTEIN"/>
    <property type="match status" value="1"/>
</dbReference>
<dbReference type="InterPro" id="IPR032675">
    <property type="entry name" value="LRR_dom_sf"/>
</dbReference>
<reference evidence="5" key="1">
    <citation type="thesis" date="2021" institute="BYU ScholarsArchive" country="Provo, UT, USA">
        <title>Applications of and Algorithms for Genome Assembly and Genomic Analyses with an Emphasis on Marine Teleosts.</title>
        <authorList>
            <person name="Pickett B.D."/>
        </authorList>
    </citation>
    <scope>NUCLEOTIDE SEQUENCE</scope>
    <source>
        <strain evidence="5">HI-2016</strain>
    </source>
</reference>
<dbReference type="InterPro" id="IPR050328">
    <property type="entry name" value="Dev_Immune_Receptor"/>
</dbReference>
<dbReference type="Gene3D" id="3.80.10.10">
    <property type="entry name" value="Ribonuclease Inhibitor"/>
    <property type="match status" value="1"/>
</dbReference>
<feature type="signal peptide" evidence="4">
    <location>
        <begin position="1"/>
        <end position="20"/>
    </location>
</feature>
<evidence type="ECO:0000313" key="6">
    <source>
        <dbReference type="Proteomes" id="UP000824540"/>
    </source>
</evidence>